<dbReference type="GO" id="GO:0004222">
    <property type="term" value="F:metalloendopeptidase activity"/>
    <property type="evidence" value="ECO:0007669"/>
    <property type="project" value="InterPro"/>
</dbReference>
<keyword evidence="10" id="KW-1185">Reference proteome</keyword>
<dbReference type="InterPro" id="IPR001915">
    <property type="entry name" value="Peptidase_M48"/>
</dbReference>
<accession>A0AAV5GK73</accession>
<dbReference type="PANTHER" id="PTHR22726">
    <property type="entry name" value="METALLOENDOPEPTIDASE OMA1"/>
    <property type="match status" value="1"/>
</dbReference>
<dbReference type="PANTHER" id="PTHR22726:SF18">
    <property type="entry name" value="PEPTIDASE M48 DOMAIN-CONTAINING PROTEIN"/>
    <property type="match status" value="1"/>
</dbReference>
<feature type="compositionally biased region" description="Low complexity" evidence="7">
    <location>
        <begin position="854"/>
        <end position="873"/>
    </location>
</feature>
<dbReference type="Proteomes" id="UP001342314">
    <property type="component" value="Unassembled WGS sequence"/>
</dbReference>
<evidence type="ECO:0000313" key="9">
    <source>
        <dbReference type="EMBL" id="GJN90879.1"/>
    </source>
</evidence>
<dbReference type="GO" id="GO:0005743">
    <property type="term" value="C:mitochondrial inner membrane"/>
    <property type="evidence" value="ECO:0007669"/>
    <property type="project" value="TreeGrafter"/>
</dbReference>
<name>A0AAV5GK73_9BASI</name>
<feature type="compositionally biased region" description="Basic residues" evidence="7">
    <location>
        <begin position="1035"/>
        <end position="1045"/>
    </location>
</feature>
<feature type="compositionally biased region" description="Basic and acidic residues" evidence="7">
    <location>
        <begin position="286"/>
        <end position="297"/>
    </location>
</feature>
<feature type="compositionally biased region" description="Low complexity" evidence="7">
    <location>
        <begin position="155"/>
        <end position="175"/>
    </location>
</feature>
<reference evidence="9 10" key="1">
    <citation type="submission" date="2021-12" db="EMBL/GenBank/DDBJ databases">
        <title>High titer production of polyol ester of fatty acids by Rhodotorula paludigena BS15 towards product separation-free biomass refinery.</title>
        <authorList>
            <person name="Mano J."/>
            <person name="Ono H."/>
            <person name="Tanaka T."/>
            <person name="Naito K."/>
            <person name="Sushida H."/>
            <person name="Ike M."/>
            <person name="Tokuyasu K."/>
            <person name="Kitaoka M."/>
        </authorList>
    </citation>
    <scope>NUCLEOTIDE SEQUENCE [LARGE SCALE GENOMIC DNA]</scope>
    <source>
        <strain evidence="9 10">BS15</strain>
    </source>
</reference>
<evidence type="ECO:0000256" key="5">
    <source>
        <dbReference type="ARBA" id="ARBA00022833"/>
    </source>
</evidence>
<dbReference type="GO" id="GO:0046872">
    <property type="term" value="F:metal ion binding"/>
    <property type="evidence" value="ECO:0007669"/>
    <property type="project" value="UniProtKB-KW"/>
</dbReference>
<proteinExistence type="predicted"/>
<sequence>MPHTLGPVLGALRASILPARNPASPLHAPSPAPSIAPPTATHTALAHLRRASPYALAHARLRPAAQGRHVPNGDSSSGWRPPAPHRSFATSAACAAKVVDGHHDHDRAAERPLRGVAGGVIETLRRSRGRGPWWWRVAKGQVEAHRQAAKRSSAAFASASSSSSSFARRSSPSAAQTHDCHHSHAYSESGSGSGSSHRRSSSSHEHPSSCSHGDPGCASPIAGCRARGATSGWGWYLALNERRRRDPQRRAHFRHVCRTMHQWDAAAHAGARATGRGGRKRFGRGGRKEFVRRREAHESHVASVRRLLLAHRAQAGRRSSGEQSQQQQQQHRSGPFNHDAFRSSYWGATFRPSHIDPNRGAKHAHFTHRPGGIKWMRYHAPQDYVRYAHTLHRLKTGFAIIRLRELDNPAFRVRASPARPAPLARASPLEARRPAAPATASLALRAGACRALSSSARRLHPLLPPPVVPPTLAAPCLGLPLLELGLPLLLPLATVLKSSAALNALAFVTRISLTLLPLAARSRWIHSLRTRYTRDPTSLTSSIWGRHALQCHLRELETASSPLTRWTAGFGVPLLVLTPLVLLALVALASLERTPITGRWRVVMLSPAEEADLVHSVLDAAPAVPASARAAEQEGTTRDWVSILRHVLSIPDEGRSELTGRRILLGGEVLDPRDWRVRWAEAVLRALERGAPGAFERGDDYNAAAATPAAGLLLRPPPTSYPLEPRPEALGEGASGAWRDELLLAKTLEKRHAHQHHVAHAAAESANGTGGQLRLEYDLLVVDRDDANAFSFGFGPDEVAGLHGAGVEGTEGAANKPRRGVIVVYTGFLNEILGRNGVAMDELPTPPPTPPKPSRSLFGLSSTSSSHAPTAAPLPDPIAANLVPRALPTDAQTRALAVLLSHELAHLALSHTLESYASTTLLVPHISRLTSDVIRTLAYPITAFFGPFINDAVGKSLSEGARGGFGFFGQAVNSCESRLLESEADVVALRLLASSGIDPHFALSFWEDRLSSPAHHAPSSPSASSTPPPQLSHPHPLRLHSKYAPHAHSPSANGDDVLDGLFRSHPVDEERVERIRVELAGWEEWWAAHAPAQSAAA</sequence>
<feature type="compositionally biased region" description="Low complexity" evidence="7">
    <location>
        <begin position="1014"/>
        <end position="1025"/>
    </location>
</feature>
<keyword evidence="6" id="KW-0482">Metalloprotease</keyword>
<evidence type="ECO:0000259" key="8">
    <source>
        <dbReference type="Pfam" id="PF01435"/>
    </source>
</evidence>
<feature type="region of interest" description="Disordered" evidence="7">
    <location>
        <begin position="268"/>
        <end position="297"/>
    </location>
</feature>
<protein>
    <recommendedName>
        <fullName evidence="8">Peptidase M48 domain-containing protein</fullName>
    </recommendedName>
</protein>
<feature type="region of interest" description="Disordered" evidence="7">
    <location>
        <begin position="62"/>
        <end position="87"/>
    </location>
</feature>
<evidence type="ECO:0000256" key="3">
    <source>
        <dbReference type="ARBA" id="ARBA00022723"/>
    </source>
</evidence>
<evidence type="ECO:0000256" key="6">
    <source>
        <dbReference type="ARBA" id="ARBA00023049"/>
    </source>
</evidence>
<dbReference type="GO" id="GO:0006515">
    <property type="term" value="P:protein quality control for misfolded or incompletely synthesized proteins"/>
    <property type="evidence" value="ECO:0007669"/>
    <property type="project" value="TreeGrafter"/>
</dbReference>
<evidence type="ECO:0000256" key="1">
    <source>
        <dbReference type="ARBA" id="ARBA00001947"/>
    </source>
</evidence>
<feature type="region of interest" description="Disordered" evidence="7">
    <location>
        <begin position="155"/>
        <end position="214"/>
    </location>
</feature>
<evidence type="ECO:0000256" key="2">
    <source>
        <dbReference type="ARBA" id="ARBA00022670"/>
    </source>
</evidence>
<keyword evidence="4" id="KW-0378">Hydrolase</keyword>
<feature type="region of interest" description="Disordered" evidence="7">
    <location>
        <begin position="1014"/>
        <end position="1057"/>
    </location>
</feature>
<keyword evidence="2" id="KW-0645">Protease</keyword>
<dbReference type="Pfam" id="PF01435">
    <property type="entry name" value="Peptidase_M48"/>
    <property type="match status" value="1"/>
</dbReference>
<keyword evidence="5" id="KW-0862">Zinc</keyword>
<gene>
    <name evidence="9" type="ORF">Rhopal_003893-T1</name>
</gene>
<dbReference type="AlphaFoldDB" id="A0AAV5GK73"/>
<evidence type="ECO:0000256" key="4">
    <source>
        <dbReference type="ARBA" id="ARBA00022801"/>
    </source>
</evidence>
<feature type="region of interest" description="Disordered" evidence="7">
    <location>
        <begin position="839"/>
        <end position="873"/>
    </location>
</feature>
<feature type="compositionally biased region" description="Low complexity" evidence="7">
    <location>
        <begin position="316"/>
        <end position="334"/>
    </location>
</feature>
<dbReference type="InterPro" id="IPR051156">
    <property type="entry name" value="Mito/Outer_Membr_Metalloprot"/>
</dbReference>
<organism evidence="9 10">
    <name type="scientific">Rhodotorula paludigena</name>
    <dbReference type="NCBI Taxonomy" id="86838"/>
    <lineage>
        <taxon>Eukaryota</taxon>
        <taxon>Fungi</taxon>
        <taxon>Dikarya</taxon>
        <taxon>Basidiomycota</taxon>
        <taxon>Pucciniomycotina</taxon>
        <taxon>Microbotryomycetes</taxon>
        <taxon>Sporidiobolales</taxon>
        <taxon>Sporidiobolaceae</taxon>
        <taxon>Rhodotorula</taxon>
    </lineage>
</organism>
<feature type="compositionally biased region" description="Pro residues" evidence="7">
    <location>
        <begin position="844"/>
        <end position="853"/>
    </location>
</feature>
<feature type="domain" description="Peptidase M48" evidence="8">
    <location>
        <begin position="892"/>
        <end position="1076"/>
    </location>
</feature>
<feature type="region of interest" description="Disordered" evidence="7">
    <location>
        <begin position="312"/>
        <end position="338"/>
    </location>
</feature>
<dbReference type="EMBL" id="BQKY01000007">
    <property type="protein sequence ID" value="GJN90879.1"/>
    <property type="molecule type" value="Genomic_DNA"/>
</dbReference>
<evidence type="ECO:0000313" key="10">
    <source>
        <dbReference type="Proteomes" id="UP001342314"/>
    </source>
</evidence>
<evidence type="ECO:0000256" key="7">
    <source>
        <dbReference type="SAM" id="MobiDB-lite"/>
    </source>
</evidence>
<dbReference type="GO" id="GO:0034982">
    <property type="term" value="P:mitochondrial protein processing"/>
    <property type="evidence" value="ECO:0007669"/>
    <property type="project" value="TreeGrafter"/>
</dbReference>
<comment type="cofactor">
    <cofactor evidence="1">
        <name>Zn(2+)</name>
        <dbReference type="ChEBI" id="CHEBI:29105"/>
    </cofactor>
</comment>
<comment type="caution">
    <text evidence="9">The sequence shown here is derived from an EMBL/GenBank/DDBJ whole genome shotgun (WGS) entry which is preliminary data.</text>
</comment>
<keyword evidence="3" id="KW-0479">Metal-binding</keyword>